<feature type="domain" description="Shikimate dehydrogenase substrate binding N-terminal" evidence="2">
    <location>
        <begin position="262"/>
        <end position="342"/>
    </location>
</feature>
<feature type="domain" description="Quinate/shikimate 5-dehydrogenase/glutamyl-tRNA reductase" evidence="1">
    <location>
        <begin position="383"/>
        <end position="453"/>
    </location>
</feature>
<dbReference type="HAMAP" id="MF_00222">
    <property type="entry name" value="Shikimate_DH_AroE"/>
    <property type="match status" value="1"/>
</dbReference>
<dbReference type="InterPro" id="IPR013785">
    <property type="entry name" value="Aldolase_TIM"/>
</dbReference>
<dbReference type="UniPathway" id="UPA00053">
    <property type="reaction ID" value="UER00087"/>
</dbReference>
<dbReference type="Gramene" id="KCW50542">
    <property type="protein sequence ID" value="KCW50542"/>
    <property type="gene ID" value="EUGRSUZ_J00263"/>
</dbReference>
<accession>A0A059A8X6</accession>
<dbReference type="InterPro" id="IPR022893">
    <property type="entry name" value="Shikimate_DH_fam"/>
</dbReference>
<dbReference type="SUPFAM" id="SSF53223">
    <property type="entry name" value="Aminoacid dehydrogenase-like, N-terminal domain"/>
    <property type="match status" value="1"/>
</dbReference>
<evidence type="ECO:0000259" key="3">
    <source>
        <dbReference type="Pfam" id="PF18317"/>
    </source>
</evidence>
<name>A0A059A8X6_EUCGR</name>
<dbReference type="GO" id="GO:0004764">
    <property type="term" value="F:shikimate 3-dehydrogenase (NADP+) activity"/>
    <property type="evidence" value="ECO:0007669"/>
    <property type="project" value="InterPro"/>
</dbReference>
<sequence length="535" mass="57494">MASTGNILLATSSAPHEMESGAVRKNSTLICVPVMADSVEEMVIQLDKAKSSGADLVEIRVDGLKNLSPHEDLKTLIKASALPTLFTYRPKWEGGQYDGDDKPRLETLRLAMELGADYIDVELKVASEFNASIQGRKPEKCKVIVSSHNYENTPSAEDLSNLVARIQAAGADIVKIATTALDITDVARMFHITVHSQVPVIAMVMGERGLISRVLCAKFGGFLTFGTLESGVVSAPGQPTIKDLLDLYNFRSIGPDTKVFGIIGKPVGHSKSPLLYNQAFKSAGFDGVFLHLLVDDVASFLQTYSSTDFAGFSCTIPHKEAAVKCCDEVDPVAKSIGAVNCIIRRQSDAKLFGYNTDYVGAISAIEDGLRGSQNGNSAGASPLNGKLFVVIGAGGAGKALGYGAKEKGARVVIANRTYDRARELAETIGGDALSLADLENFHPEDGMILANTTSIGMQPKVDETPIPKHALKHYSLVFDAVYTPKITRLLKEAEECGATIVSGLEMFIGQAYGQYERYTGLPAPKELFRKIMSKY</sequence>
<reference evidence="4" key="1">
    <citation type="submission" date="2013-07" db="EMBL/GenBank/DDBJ databases">
        <title>The genome of Eucalyptus grandis.</title>
        <authorList>
            <person name="Schmutz J."/>
            <person name="Hayes R."/>
            <person name="Myburg A."/>
            <person name="Tuskan G."/>
            <person name="Grattapaglia D."/>
            <person name="Rokhsar D.S."/>
        </authorList>
    </citation>
    <scope>NUCLEOTIDE SEQUENCE</scope>
    <source>
        <tissue evidence="4">Leaf extractions</tissue>
    </source>
</reference>
<dbReference type="HAMAP" id="MF_00214">
    <property type="entry name" value="AroD"/>
    <property type="match status" value="1"/>
</dbReference>
<dbReference type="InterPro" id="IPR013708">
    <property type="entry name" value="Shikimate_DH-bd_N"/>
</dbReference>
<dbReference type="CDD" id="cd00502">
    <property type="entry name" value="DHQase_I"/>
    <property type="match status" value="1"/>
</dbReference>
<gene>
    <name evidence="4" type="ORF">EUGRSUZ_J00263</name>
</gene>
<dbReference type="PANTHER" id="PTHR21089:SF1">
    <property type="entry name" value="BIFUNCTIONAL 3-DEHYDROQUINATE DEHYDRATASE_SHIKIMATE DEHYDROGENASE, CHLOROPLASTIC"/>
    <property type="match status" value="1"/>
</dbReference>
<dbReference type="Gene3D" id="3.20.20.70">
    <property type="entry name" value="Aldolase class I"/>
    <property type="match status" value="1"/>
</dbReference>
<dbReference type="EMBL" id="KK198762">
    <property type="protein sequence ID" value="KCW50542.1"/>
    <property type="molecule type" value="Genomic_DNA"/>
</dbReference>
<dbReference type="PANTHER" id="PTHR21089">
    <property type="entry name" value="SHIKIMATE DEHYDROGENASE"/>
    <property type="match status" value="1"/>
</dbReference>
<dbReference type="InterPro" id="IPR036291">
    <property type="entry name" value="NAD(P)-bd_dom_sf"/>
</dbReference>
<dbReference type="Gene3D" id="3.40.50.720">
    <property type="entry name" value="NAD(P)-binding Rossmann-like Domain"/>
    <property type="match status" value="1"/>
</dbReference>
<dbReference type="InterPro" id="IPR006151">
    <property type="entry name" value="Shikm_DH/Glu-tRNA_Rdtase"/>
</dbReference>
<evidence type="ECO:0000313" key="4">
    <source>
        <dbReference type="EMBL" id="KCW50542.1"/>
    </source>
</evidence>
<dbReference type="FunFam" id="3.40.50.720:FF:000172">
    <property type="entry name" value="Bifunctional 3-dehydroquinate dehydratase/shikimate dehydrogenase, chloroplastic"/>
    <property type="match status" value="1"/>
</dbReference>
<dbReference type="Pfam" id="PF18317">
    <property type="entry name" value="SDH_C"/>
    <property type="match status" value="1"/>
</dbReference>
<proteinExistence type="inferred from homology"/>
<evidence type="ECO:0000259" key="2">
    <source>
        <dbReference type="Pfam" id="PF08501"/>
    </source>
</evidence>
<organism evidence="4">
    <name type="scientific">Eucalyptus grandis</name>
    <name type="common">Flooded gum</name>
    <dbReference type="NCBI Taxonomy" id="71139"/>
    <lineage>
        <taxon>Eukaryota</taxon>
        <taxon>Viridiplantae</taxon>
        <taxon>Streptophyta</taxon>
        <taxon>Embryophyta</taxon>
        <taxon>Tracheophyta</taxon>
        <taxon>Spermatophyta</taxon>
        <taxon>Magnoliopsida</taxon>
        <taxon>eudicotyledons</taxon>
        <taxon>Gunneridae</taxon>
        <taxon>Pentapetalae</taxon>
        <taxon>rosids</taxon>
        <taxon>malvids</taxon>
        <taxon>Myrtales</taxon>
        <taxon>Myrtaceae</taxon>
        <taxon>Myrtoideae</taxon>
        <taxon>Eucalypteae</taxon>
        <taxon>Eucalyptus</taxon>
    </lineage>
</organism>
<dbReference type="SUPFAM" id="SSF51569">
    <property type="entry name" value="Aldolase"/>
    <property type="match status" value="1"/>
</dbReference>
<dbReference type="InterPro" id="IPR001381">
    <property type="entry name" value="DHquinase_I"/>
</dbReference>
<dbReference type="InterPro" id="IPR041121">
    <property type="entry name" value="SDH_C"/>
</dbReference>
<dbReference type="GO" id="GO:0009423">
    <property type="term" value="P:chorismate biosynthetic process"/>
    <property type="evidence" value="ECO:0007669"/>
    <property type="project" value="UniProtKB-UniPathway"/>
</dbReference>
<dbReference type="FunFam" id="3.20.20.70:FF:000142">
    <property type="entry name" value="bifunctional 3-dehydroquinate dehydratase/shikimate dehydrogenase, chloroplastic"/>
    <property type="match status" value="1"/>
</dbReference>
<dbReference type="CDD" id="cd01065">
    <property type="entry name" value="NAD_bind_Shikimate_DH"/>
    <property type="match status" value="1"/>
</dbReference>
<dbReference type="Gene3D" id="3.40.50.10860">
    <property type="entry name" value="Leucine Dehydrogenase, chain A, domain 1"/>
    <property type="match status" value="1"/>
</dbReference>
<protein>
    <submittedName>
        <fullName evidence="4">Uncharacterized protein</fullName>
    </submittedName>
</protein>
<dbReference type="SUPFAM" id="SSF51735">
    <property type="entry name" value="NAD(P)-binding Rossmann-fold domains"/>
    <property type="match status" value="1"/>
</dbReference>
<dbReference type="Pfam" id="PF08501">
    <property type="entry name" value="Shikimate_dh_N"/>
    <property type="match status" value="1"/>
</dbReference>
<dbReference type="FunFam" id="3.40.50.10860:FF:000009">
    <property type="entry name" value="Bifunctional 3-dehydroquinate dehydratase/shikimate dehydrogenase, chloroplastic"/>
    <property type="match status" value="1"/>
</dbReference>
<dbReference type="GO" id="GO:0003855">
    <property type="term" value="F:3-dehydroquinate dehydratase activity"/>
    <property type="evidence" value="ECO:0007669"/>
    <property type="project" value="InterPro"/>
</dbReference>
<dbReference type="InterPro" id="IPR046346">
    <property type="entry name" value="Aminoacid_DH-like_N_sf"/>
</dbReference>
<dbReference type="NCBIfam" id="TIGR01093">
    <property type="entry name" value="aroD"/>
    <property type="match status" value="1"/>
</dbReference>
<dbReference type="Pfam" id="PF01488">
    <property type="entry name" value="Shikimate_DH"/>
    <property type="match status" value="1"/>
</dbReference>
<evidence type="ECO:0000259" key="1">
    <source>
        <dbReference type="Pfam" id="PF01488"/>
    </source>
</evidence>
<dbReference type="AlphaFoldDB" id="A0A059A8X6"/>
<dbReference type="Pfam" id="PF01487">
    <property type="entry name" value="DHquinase_I"/>
    <property type="match status" value="1"/>
</dbReference>
<feature type="domain" description="SDH C-terminal" evidence="3">
    <location>
        <begin position="503"/>
        <end position="530"/>
    </location>
</feature>